<dbReference type="EMBL" id="JAAIWM010000002">
    <property type="protein sequence ID" value="NEY71942.1"/>
    <property type="molecule type" value="Genomic_DNA"/>
</dbReference>
<dbReference type="InterPro" id="IPR003494">
    <property type="entry name" value="SHS2_FtsA"/>
</dbReference>
<dbReference type="GO" id="GO:0051301">
    <property type="term" value="P:cell division"/>
    <property type="evidence" value="ECO:0007669"/>
    <property type="project" value="UniProtKB-KW"/>
</dbReference>
<dbReference type="InterPro" id="IPR050696">
    <property type="entry name" value="FtsA/MreB"/>
</dbReference>
<proteinExistence type="predicted"/>
<keyword evidence="2" id="KW-0131">Cell cycle</keyword>
<sequence length="712" mass="78811">MQEQPIIFSLDIGTRSVVGLIIKKVNDLYEVIDIESIEHSERSMVDGQIHDVRSVSNVITQVKHKLEQKHGPLHKVCVAAAGRALKTERAKVTLDIKRKPLIQKEDILHMELSAVQQAQFALASKYTDENNHYYYCVGYSIMHYHLDGEEIGNLMDQQGEEASVEIIATFLPKIVVESLLSALQQSGLEMEALTLEPIAAINVLIPPSMRRLNVALVDIGAGTSDIAITDEGTVVAYGMVPIAGDEITEAISDELLLDFPLAEKAKRDLYTHENILIEDILGFETEISRLDVINKITDTIDLLANSICQEILRLNRKSPKAIMLVGGGSLTPELPKRIANMLELPENRVAIRGIDAIKNIKLADHLLRGPELVTPIGIAIASGQSPVQYLTVYVNDRPVRLFDMKQLTVGDCLLAAGINMNKLYGKPGMAIMITLNNREYTIPGNHGLAPTLLINGTPCMLDSLVRNGDQLLVEKGEDGKAASITVSELVDEPPTKSIVLNERLEKIRATIMRNGKPIHATDFVKDHDNLTYHFPETIEEILNSINASNLTQLLKPFSVSVNSRKVSLHSHSGKIVKNKREVPKESGFIDQDIVEIVAGPPLLVKELAEHLQLILTDSTTVFFRGEKITLTRESVKILKDGAVLKETDIIENGDSIQTVTTKTSPFIFQDIFRFIDLELPTIGIKGFKLLRNEKEVGFDETLVPGDQLDIVF</sequence>
<evidence type="ECO:0000313" key="3">
    <source>
        <dbReference type="Proteomes" id="UP000481043"/>
    </source>
</evidence>
<comment type="caution">
    <text evidence="2">The sequence shown here is derived from an EMBL/GenBank/DDBJ whole genome shotgun (WGS) entry which is preliminary data.</text>
</comment>
<dbReference type="PANTHER" id="PTHR32432">
    <property type="entry name" value="CELL DIVISION PROTEIN FTSA-RELATED"/>
    <property type="match status" value="1"/>
</dbReference>
<dbReference type="RefSeq" id="WP_163179359.1">
    <property type="nucleotide sequence ID" value="NZ_JAAIWM010000002.1"/>
</dbReference>
<dbReference type="CDD" id="cd24004">
    <property type="entry name" value="ASKHA_NBD_PilM-like"/>
    <property type="match status" value="1"/>
</dbReference>
<dbReference type="InterPro" id="IPR043129">
    <property type="entry name" value="ATPase_NBD"/>
</dbReference>
<dbReference type="AlphaFoldDB" id="A0A6M0Q6H3"/>
<dbReference type="Proteomes" id="UP000481043">
    <property type="component" value="Unassembled WGS sequence"/>
</dbReference>
<keyword evidence="2" id="KW-0132">Cell division</keyword>
<dbReference type="PANTHER" id="PTHR32432:SF3">
    <property type="entry name" value="ETHANOLAMINE UTILIZATION PROTEIN EUTJ"/>
    <property type="match status" value="1"/>
</dbReference>
<name>A0A6M0Q6H3_9BACI</name>
<dbReference type="Gene3D" id="3.30.420.40">
    <property type="match status" value="2"/>
</dbReference>
<dbReference type="SUPFAM" id="SSF53067">
    <property type="entry name" value="Actin-like ATPase domain"/>
    <property type="match status" value="2"/>
</dbReference>
<feature type="domain" description="SHS2" evidence="1">
    <location>
        <begin position="7"/>
        <end position="204"/>
    </location>
</feature>
<gene>
    <name evidence="2" type="ORF">G4D63_09295</name>
</gene>
<evidence type="ECO:0000313" key="2">
    <source>
        <dbReference type="EMBL" id="NEY71942.1"/>
    </source>
</evidence>
<evidence type="ECO:0000259" key="1">
    <source>
        <dbReference type="SMART" id="SM00842"/>
    </source>
</evidence>
<keyword evidence="3" id="KW-1185">Reference proteome</keyword>
<reference evidence="2 3" key="1">
    <citation type="submission" date="2020-02" db="EMBL/GenBank/DDBJ databases">
        <title>Bacillus aquiflavi sp. nov., isolated from yellow water of strong flavor Chinese baijiu in Yibin region of China.</title>
        <authorList>
            <person name="Xie J."/>
        </authorList>
    </citation>
    <scope>NUCLEOTIDE SEQUENCE [LARGE SCALE GENOMIC DNA]</scope>
    <source>
        <strain evidence="2 3">SA4</strain>
    </source>
</reference>
<dbReference type="SMART" id="SM00842">
    <property type="entry name" value="FtsA"/>
    <property type="match status" value="1"/>
</dbReference>
<accession>A0A6M0Q6H3</accession>
<protein>
    <submittedName>
        <fullName evidence="2">Cell division protein</fullName>
    </submittedName>
</protein>
<dbReference type="Pfam" id="PF14450">
    <property type="entry name" value="FtsA"/>
    <property type="match status" value="1"/>
</dbReference>
<organism evidence="2 3">
    <name type="scientific">Bacillus mesophilus</name>
    <dbReference type="NCBI Taxonomy" id="1808955"/>
    <lineage>
        <taxon>Bacteria</taxon>
        <taxon>Bacillati</taxon>
        <taxon>Bacillota</taxon>
        <taxon>Bacilli</taxon>
        <taxon>Bacillales</taxon>
        <taxon>Bacillaceae</taxon>
        <taxon>Bacillus</taxon>
    </lineage>
</organism>